<dbReference type="EMBL" id="SDHX01000001">
    <property type="protein sequence ID" value="RXK55589.1"/>
    <property type="molecule type" value="Genomic_DNA"/>
</dbReference>
<evidence type="ECO:0000313" key="3">
    <source>
        <dbReference type="Proteomes" id="UP000290218"/>
    </source>
</evidence>
<dbReference type="OrthoDB" id="9798288at2"/>
<dbReference type="InterPro" id="IPR014710">
    <property type="entry name" value="RmlC-like_jellyroll"/>
</dbReference>
<comment type="caution">
    <text evidence="2">The sequence shown here is derived from an EMBL/GenBank/DDBJ whole genome shotgun (WGS) entry which is preliminary data.</text>
</comment>
<dbReference type="PANTHER" id="PTHR33387:SF3">
    <property type="entry name" value="DUF985 DOMAIN-CONTAINING PROTEIN"/>
    <property type="match status" value="1"/>
</dbReference>
<feature type="domain" description="DUF985" evidence="1">
    <location>
        <begin position="14"/>
        <end position="145"/>
    </location>
</feature>
<dbReference type="PANTHER" id="PTHR33387">
    <property type="entry name" value="RMLC-LIKE JELLY ROLL FOLD PROTEIN"/>
    <property type="match status" value="1"/>
</dbReference>
<reference evidence="2 3" key="1">
    <citation type="submission" date="2019-01" db="EMBL/GenBank/DDBJ databases">
        <title>Lacunisphaera sp. strain TWA-58.</title>
        <authorList>
            <person name="Chen W.-M."/>
        </authorList>
    </citation>
    <scope>NUCLEOTIDE SEQUENCE [LARGE SCALE GENOMIC DNA]</scope>
    <source>
        <strain evidence="2 3">TWA-58</strain>
    </source>
</reference>
<keyword evidence="3" id="KW-1185">Reference proteome</keyword>
<dbReference type="SUPFAM" id="SSF51182">
    <property type="entry name" value="RmlC-like cupins"/>
    <property type="match status" value="1"/>
</dbReference>
<dbReference type="InterPro" id="IPR009327">
    <property type="entry name" value="Cupin_DUF985"/>
</dbReference>
<dbReference type="Proteomes" id="UP000290218">
    <property type="component" value="Unassembled WGS sequence"/>
</dbReference>
<gene>
    <name evidence="2" type="ORF">ESB00_06780</name>
</gene>
<dbReference type="Pfam" id="PF06172">
    <property type="entry name" value="Cupin_5"/>
    <property type="match status" value="1"/>
</dbReference>
<evidence type="ECO:0000259" key="1">
    <source>
        <dbReference type="Pfam" id="PF06172"/>
    </source>
</evidence>
<evidence type="ECO:0000313" key="2">
    <source>
        <dbReference type="EMBL" id="RXK55589.1"/>
    </source>
</evidence>
<name>A0A4V1M6J2_9BACT</name>
<proteinExistence type="predicted"/>
<dbReference type="CDD" id="cd06121">
    <property type="entry name" value="cupin_YML079wp"/>
    <property type="match status" value="1"/>
</dbReference>
<organism evidence="2 3">
    <name type="scientific">Oleiharenicola lentus</name>
    <dbReference type="NCBI Taxonomy" id="2508720"/>
    <lineage>
        <taxon>Bacteria</taxon>
        <taxon>Pseudomonadati</taxon>
        <taxon>Verrucomicrobiota</taxon>
        <taxon>Opitutia</taxon>
        <taxon>Opitutales</taxon>
        <taxon>Opitutaceae</taxon>
        <taxon>Oleiharenicola</taxon>
    </lineage>
</organism>
<protein>
    <submittedName>
        <fullName evidence="2">Cupin domain-containing protein</fullName>
    </submittedName>
</protein>
<dbReference type="RefSeq" id="WP_129046954.1">
    <property type="nucleotide sequence ID" value="NZ_SDHX01000001.1"/>
</dbReference>
<dbReference type="InterPro" id="IPR011051">
    <property type="entry name" value="RmlC_Cupin_sf"/>
</dbReference>
<sequence>MNPGGLSPETHTAEQVITLLRLEPLAQEGGFFRREAEATARGADGRLTWSTIYFLLTPAGFSALHRLKVDEIWCFQAGDAVESLRLHPDGRGERVRLGLNVGAGERLQDVITAGTWQGTRLAPGGRWALVSCVVVPGFEWGDFELGERLPLATRYAAFAGDIAALTRAQPISGRL</sequence>
<dbReference type="InterPro" id="IPR039935">
    <property type="entry name" value="YML079W-like"/>
</dbReference>
<accession>A0A4V1M6J2</accession>
<dbReference type="AlphaFoldDB" id="A0A4V1M6J2"/>
<dbReference type="Gene3D" id="2.60.120.10">
    <property type="entry name" value="Jelly Rolls"/>
    <property type="match status" value="1"/>
</dbReference>